<feature type="domain" description="PIN" evidence="6">
    <location>
        <begin position="11"/>
        <end position="126"/>
    </location>
</feature>
<dbReference type="Proteomes" id="UP000290253">
    <property type="component" value="Unassembled WGS sequence"/>
</dbReference>
<organism evidence="7 8">
    <name type="scientific">Silvibacterium dinghuense</name>
    <dbReference type="NCBI Taxonomy" id="1560006"/>
    <lineage>
        <taxon>Bacteria</taxon>
        <taxon>Pseudomonadati</taxon>
        <taxon>Acidobacteriota</taxon>
        <taxon>Terriglobia</taxon>
        <taxon>Terriglobales</taxon>
        <taxon>Acidobacteriaceae</taxon>
        <taxon>Silvibacterium</taxon>
    </lineage>
</organism>
<dbReference type="GO" id="GO:0016787">
    <property type="term" value="F:hydrolase activity"/>
    <property type="evidence" value="ECO:0007669"/>
    <property type="project" value="UniProtKB-KW"/>
</dbReference>
<dbReference type="SUPFAM" id="SSF88723">
    <property type="entry name" value="PIN domain-like"/>
    <property type="match status" value="1"/>
</dbReference>
<dbReference type="RefSeq" id="WP_129207164.1">
    <property type="nucleotide sequence ID" value="NZ_BMGU01000001.1"/>
</dbReference>
<evidence type="ECO:0000256" key="3">
    <source>
        <dbReference type="ARBA" id="ARBA00022723"/>
    </source>
</evidence>
<feature type="binding site" evidence="5">
    <location>
        <position position="13"/>
    </location>
    <ligand>
        <name>Mg(2+)</name>
        <dbReference type="ChEBI" id="CHEBI:18420"/>
    </ligand>
</feature>
<evidence type="ECO:0000256" key="5">
    <source>
        <dbReference type="HAMAP-Rule" id="MF_00265"/>
    </source>
</evidence>
<comment type="cofactor">
    <cofactor evidence="5">
        <name>Mg(2+)</name>
        <dbReference type="ChEBI" id="CHEBI:18420"/>
    </cofactor>
</comment>
<dbReference type="EMBL" id="SDMK01000001">
    <property type="protein sequence ID" value="RXS97385.1"/>
    <property type="molecule type" value="Genomic_DNA"/>
</dbReference>
<dbReference type="InterPro" id="IPR002716">
    <property type="entry name" value="PIN_dom"/>
</dbReference>
<dbReference type="InterPro" id="IPR022907">
    <property type="entry name" value="VapC_family"/>
</dbReference>
<accession>A0A4Q1SIZ1</accession>
<dbReference type="Gene3D" id="3.40.50.1010">
    <property type="entry name" value="5'-nuclease"/>
    <property type="match status" value="1"/>
</dbReference>
<comment type="caution">
    <text evidence="7">The sequence shown here is derived from an EMBL/GenBank/DDBJ whole genome shotgun (WGS) entry which is preliminary data.</text>
</comment>
<dbReference type="GO" id="GO:0004540">
    <property type="term" value="F:RNA nuclease activity"/>
    <property type="evidence" value="ECO:0007669"/>
    <property type="project" value="InterPro"/>
</dbReference>
<comment type="similarity">
    <text evidence="5">Belongs to the PINc/VapC protein family.</text>
</comment>
<dbReference type="EC" id="3.1.-.-" evidence="5"/>
<keyword evidence="5" id="KW-0460">Magnesium</keyword>
<feature type="binding site" evidence="5">
    <location>
        <position position="107"/>
    </location>
    <ligand>
        <name>Mg(2+)</name>
        <dbReference type="ChEBI" id="CHEBI:18420"/>
    </ligand>
</feature>
<name>A0A4Q1SIZ1_9BACT</name>
<dbReference type="GO" id="GO:0090729">
    <property type="term" value="F:toxin activity"/>
    <property type="evidence" value="ECO:0007669"/>
    <property type="project" value="UniProtKB-KW"/>
</dbReference>
<evidence type="ECO:0000256" key="1">
    <source>
        <dbReference type="ARBA" id="ARBA00022649"/>
    </source>
</evidence>
<keyword evidence="5" id="KW-0800">Toxin</keyword>
<evidence type="ECO:0000313" key="7">
    <source>
        <dbReference type="EMBL" id="RXS97385.1"/>
    </source>
</evidence>
<dbReference type="OrthoDB" id="13900at2"/>
<keyword evidence="2 5" id="KW-0540">Nuclease</keyword>
<evidence type="ECO:0000256" key="2">
    <source>
        <dbReference type="ARBA" id="ARBA00022722"/>
    </source>
</evidence>
<evidence type="ECO:0000256" key="4">
    <source>
        <dbReference type="ARBA" id="ARBA00022801"/>
    </source>
</evidence>
<keyword evidence="8" id="KW-1185">Reference proteome</keyword>
<evidence type="ECO:0000259" key="6">
    <source>
        <dbReference type="Pfam" id="PF01850"/>
    </source>
</evidence>
<dbReference type="Pfam" id="PF01850">
    <property type="entry name" value="PIN"/>
    <property type="match status" value="1"/>
</dbReference>
<keyword evidence="1 5" id="KW-1277">Toxin-antitoxin system</keyword>
<proteinExistence type="inferred from homology"/>
<evidence type="ECO:0000313" key="8">
    <source>
        <dbReference type="Proteomes" id="UP000290253"/>
    </source>
</evidence>
<keyword evidence="3 5" id="KW-0479">Metal-binding</keyword>
<reference evidence="7 8" key="1">
    <citation type="journal article" date="2016" name="Int. J. Syst. Evol. Microbiol.">
        <title>Acidipila dinghuensis sp. nov., an acidobacterium isolated from forest soil.</title>
        <authorList>
            <person name="Jiang Y.W."/>
            <person name="Wang J."/>
            <person name="Chen M.H."/>
            <person name="Lv Y.Y."/>
            <person name="Qiu L.H."/>
        </authorList>
    </citation>
    <scope>NUCLEOTIDE SEQUENCE [LARGE SCALE GENOMIC DNA]</scope>
    <source>
        <strain evidence="7 8">DHOF10</strain>
    </source>
</reference>
<dbReference type="AlphaFoldDB" id="A0A4Q1SIZ1"/>
<comment type="function">
    <text evidence="5">Toxic component of a toxin-antitoxin (TA) system. An RNase.</text>
</comment>
<protein>
    <recommendedName>
        <fullName evidence="5">Ribonuclease VapC</fullName>
        <shortName evidence="5">RNase VapC</shortName>
        <ecNumber evidence="5">3.1.-.-</ecNumber>
    </recommendedName>
    <alternativeName>
        <fullName evidence="5">Toxin VapC</fullName>
    </alternativeName>
</protein>
<dbReference type="HAMAP" id="MF_00265">
    <property type="entry name" value="VapC_Nob1"/>
    <property type="match status" value="1"/>
</dbReference>
<dbReference type="InterPro" id="IPR029060">
    <property type="entry name" value="PIN-like_dom_sf"/>
</dbReference>
<gene>
    <name evidence="5" type="primary">vapC</name>
    <name evidence="7" type="ORF">ESZ00_05640</name>
</gene>
<sequence>MSVLEPEAPDFLDTNILVYAWDSGSPAKQRVARELLTRAIAGEMMISAQVLGEFTATLLHKLRPQVAAQEVKLLLGVLEPIRRVATDAATVRRALDAHLEYGLHFYDGMIVAAAELGGCRRIFSEDLNAGQSYFGVTVENPFRA</sequence>
<keyword evidence="4 5" id="KW-0378">Hydrolase</keyword>
<dbReference type="GO" id="GO:0000287">
    <property type="term" value="F:magnesium ion binding"/>
    <property type="evidence" value="ECO:0007669"/>
    <property type="project" value="UniProtKB-UniRule"/>
</dbReference>
<dbReference type="CDD" id="cd18692">
    <property type="entry name" value="PIN_VapC-like"/>
    <property type="match status" value="1"/>
</dbReference>